<dbReference type="EMBL" id="CADCTR010000275">
    <property type="protein sequence ID" value="CAA9230264.1"/>
    <property type="molecule type" value="Genomic_DNA"/>
</dbReference>
<name>A0A6J4HT28_9CHLR</name>
<reference evidence="2" key="1">
    <citation type="submission" date="2020-02" db="EMBL/GenBank/DDBJ databases">
        <authorList>
            <person name="Meier V. D."/>
        </authorList>
    </citation>
    <scope>NUCLEOTIDE SEQUENCE</scope>
    <source>
        <strain evidence="2">AVDCRST_MAG93</strain>
    </source>
</reference>
<evidence type="ECO:0000313" key="2">
    <source>
        <dbReference type="EMBL" id="CAA9230264.1"/>
    </source>
</evidence>
<accession>A0A6J4HT28</accession>
<organism evidence="2">
    <name type="scientific">uncultured Chloroflexia bacterium</name>
    <dbReference type="NCBI Taxonomy" id="1672391"/>
    <lineage>
        <taxon>Bacteria</taxon>
        <taxon>Bacillati</taxon>
        <taxon>Chloroflexota</taxon>
        <taxon>Chloroflexia</taxon>
        <taxon>environmental samples</taxon>
    </lineage>
</organism>
<proteinExistence type="predicted"/>
<dbReference type="AlphaFoldDB" id="A0A6J4HT28"/>
<protein>
    <submittedName>
        <fullName evidence="2">Uncharacterized protein</fullName>
    </submittedName>
</protein>
<sequence>MPEPVGLFEDGQAIVDEVHRDQAPLDCERASSGSIRRSRWGESAR</sequence>
<gene>
    <name evidence="2" type="ORF">AVDCRST_MAG93-845</name>
</gene>
<evidence type="ECO:0000256" key="1">
    <source>
        <dbReference type="SAM" id="MobiDB-lite"/>
    </source>
</evidence>
<feature type="region of interest" description="Disordered" evidence="1">
    <location>
        <begin position="22"/>
        <end position="45"/>
    </location>
</feature>